<dbReference type="GO" id="GO:0030134">
    <property type="term" value="C:COPII-coated ER to Golgi transport vesicle"/>
    <property type="evidence" value="ECO:0007669"/>
    <property type="project" value="TreeGrafter"/>
</dbReference>
<proteinExistence type="inferred from homology"/>
<evidence type="ECO:0000256" key="4">
    <source>
        <dbReference type="ARBA" id="ARBA00022824"/>
    </source>
</evidence>
<comment type="subcellular location">
    <subcellularLocation>
        <location evidence="9">Endoplasmic reticulum membrane</location>
        <topology evidence="9">Multi-pass membrane protein</topology>
    </subcellularLocation>
    <subcellularLocation>
        <location evidence="9">Golgi apparatus membrane</location>
        <topology evidence="9">Multi-pass membrane protein</topology>
    </subcellularLocation>
</comment>
<feature type="transmembrane region" description="Helical" evidence="9">
    <location>
        <begin position="280"/>
        <end position="301"/>
    </location>
</feature>
<evidence type="ECO:0000256" key="3">
    <source>
        <dbReference type="ARBA" id="ARBA00022692"/>
    </source>
</evidence>
<dbReference type="Pfam" id="PF03878">
    <property type="entry name" value="YIF1"/>
    <property type="match status" value="1"/>
</dbReference>
<evidence type="ECO:0000256" key="9">
    <source>
        <dbReference type="RuleBase" id="RU368073"/>
    </source>
</evidence>
<evidence type="ECO:0000256" key="8">
    <source>
        <dbReference type="ARBA" id="ARBA00023136"/>
    </source>
</evidence>
<dbReference type="GO" id="GO:0000139">
    <property type="term" value="C:Golgi membrane"/>
    <property type="evidence" value="ECO:0007669"/>
    <property type="project" value="UniProtKB-SubCell"/>
</dbReference>
<keyword evidence="7 9" id="KW-0333">Golgi apparatus</keyword>
<evidence type="ECO:0000256" key="2">
    <source>
        <dbReference type="ARBA" id="ARBA00022448"/>
    </source>
</evidence>
<feature type="region of interest" description="Disordered" evidence="10">
    <location>
        <begin position="80"/>
        <end position="121"/>
    </location>
</feature>
<feature type="region of interest" description="Disordered" evidence="10">
    <location>
        <begin position="1"/>
        <end position="31"/>
    </location>
</feature>
<keyword evidence="2 9" id="KW-0813">Transport</keyword>
<dbReference type="EMBL" id="HBUE01056540">
    <property type="protein sequence ID" value="CAG6466653.1"/>
    <property type="molecule type" value="Transcribed_RNA"/>
</dbReference>
<evidence type="ECO:0000256" key="7">
    <source>
        <dbReference type="ARBA" id="ARBA00023034"/>
    </source>
</evidence>
<dbReference type="GO" id="GO:0005789">
    <property type="term" value="C:endoplasmic reticulum membrane"/>
    <property type="evidence" value="ECO:0007669"/>
    <property type="project" value="UniProtKB-SubCell"/>
</dbReference>
<dbReference type="AlphaFoldDB" id="A0A8D8N2U7"/>
<feature type="compositionally biased region" description="Polar residues" evidence="10">
    <location>
        <begin position="1"/>
        <end position="14"/>
    </location>
</feature>
<dbReference type="InterPro" id="IPR005578">
    <property type="entry name" value="Yif1_fam"/>
</dbReference>
<reference evidence="11" key="1">
    <citation type="submission" date="2021-05" db="EMBL/GenBank/DDBJ databases">
        <authorList>
            <person name="Alioto T."/>
            <person name="Alioto T."/>
            <person name="Gomez Garrido J."/>
        </authorList>
    </citation>
    <scope>NUCLEOTIDE SEQUENCE</scope>
</reference>
<dbReference type="GO" id="GO:0006888">
    <property type="term" value="P:endoplasmic reticulum to Golgi vesicle-mediated transport"/>
    <property type="evidence" value="ECO:0007669"/>
    <property type="project" value="UniProtKB-UniRule"/>
</dbReference>
<keyword evidence="5 9" id="KW-0653">Protein transport</keyword>
<dbReference type="GO" id="GO:0005793">
    <property type="term" value="C:endoplasmic reticulum-Golgi intermediate compartment"/>
    <property type="evidence" value="ECO:0007669"/>
    <property type="project" value="UniProtKB-UniRule"/>
</dbReference>
<feature type="transmembrane region" description="Helical" evidence="9">
    <location>
        <begin position="362"/>
        <end position="384"/>
    </location>
</feature>
<feature type="transmembrane region" description="Helical" evidence="9">
    <location>
        <begin position="307"/>
        <end position="325"/>
    </location>
</feature>
<keyword evidence="8 9" id="KW-0472">Membrane</keyword>
<dbReference type="PANTHER" id="PTHR14083">
    <property type="entry name" value="YIP1 INTERACTING FACTOR HOMOLOG YIF1 PROTEIN"/>
    <property type="match status" value="1"/>
</dbReference>
<evidence type="ECO:0000313" key="11">
    <source>
        <dbReference type="EMBL" id="CAG6550191.1"/>
    </source>
</evidence>
<name>A0A8D8N2U7_CULPI</name>
<keyword evidence="4 9" id="KW-0256">Endoplasmic reticulum</keyword>
<accession>A0A8D8N2U7</accession>
<evidence type="ECO:0000256" key="6">
    <source>
        <dbReference type="ARBA" id="ARBA00022989"/>
    </source>
</evidence>
<feature type="transmembrane region" description="Helical" evidence="9">
    <location>
        <begin position="215"/>
        <end position="236"/>
    </location>
</feature>
<sequence length="393" mass="43517">MNYNANSGARQPSNGGPKKPKRVSDVNAMGTPAPMAQFNTFDQAAAAAAAPPMATNMGYGAPNPAVNQFDAYGQAYGNQYGNYPNLPQQQPPQQQLPAQMNMPQQAPNAGGPQSGGAPGMPGYPGQFAMFQQPIVQDMALQYGQKLADQGKELVHSQFEKYIPVTKLKYYFAVDNKYVVNKLRLIFFPFTQTDWSLKYDHDNPVQPRYDINAPDLYIPTMAYITYVVLAGIVLGFQNRFSPEQLGIQASSALAYSIFELVVYNLTLYIANIPTSLKTLDLLALSGYKYASIVSILLCSIFLRKAGYYLGWLYASAALAFFLLRTLKAKVLSESGQTQDAPSYDPYRQQQQQFEHTVGRKRKLYFLFLVTGLQPLLAFWLSMHLIPNDAVTAAA</sequence>
<comment type="similarity">
    <text evidence="1 9">Belongs to the YIF1 family.</text>
</comment>
<feature type="compositionally biased region" description="Low complexity" evidence="10">
    <location>
        <begin position="80"/>
        <end position="107"/>
    </location>
</feature>
<organism evidence="11">
    <name type="scientific">Culex pipiens</name>
    <name type="common">House mosquito</name>
    <dbReference type="NCBI Taxonomy" id="7175"/>
    <lineage>
        <taxon>Eukaryota</taxon>
        <taxon>Metazoa</taxon>
        <taxon>Ecdysozoa</taxon>
        <taxon>Arthropoda</taxon>
        <taxon>Hexapoda</taxon>
        <taxon>Insecta</taxon>
        <taxon>Pterygota</taxon>
        <taxon>Neoptera</taxon>
        <taxon>Endopterygota</taxon>
        <taxon>Diptera</taxon>
        <taxon>Nematocera</taxon>
        <taxon>Culicoidea</taxon>
        <taxon>Culicidae</taxon>
        <taxon>Culicinae</taxon>
        <taxon>Culicini</taxon>
        <taxon>Culex</taxon>
        <taxon>Culex</taxon>
    </lineage>
</organism>
<keyword evidence="3 9" id="KW-0812">Transmembrane</keyword>
<dbReference type="EMBL" id="HBUE01242681">
    <property type="protein sequence ID" value="CAG6550191.1"/>
    <property type="molecule type" value="Transcribed_RNA"/>
</dbReference>
<evidence type="ECO:0000256" key="10">
    <source>
        <dbReference type="SAM" id="MobiDB-lite"/>
    </source>
</evidence>
<protein>
    <recommendedName>
        <fullName evidence="9">Protein YIF1</fullName>
    </recommendedName>
</protein>
<dbReference type="GO" id="GO:0015031">
    <property type="term" value="P:protein transport"/>
    <property type="evidence" value="ECO:0007669"/>
    <property type="project" value="UniProtKB-KW"/>
</dbReference>
<feature type="transmembrane region" description="Helical" evidence="9">
    <location>
        <begin position="248"/>
        <end position="268"/>
    </location>
</feature>
<keyword evidence="6 9" id="KW-1133">Transmembrane helix</keyword>
<evidence type="ECO:0000256" key="5">
    <source>
        <dbReference type="ARBA" id="ARBA00022927"/>
    </source>
</evidence>
<dbReference type="PANTHER" id="PTHR14083:SF0">
    <property type="entry name" value="YIP1D-INTERACTING FACTOR 1, ISOFORM C"/>
    <property type="match status" value="1"/>
</dbReference>
<evidence type="ECO:0000256" key="1">
    <source>
        <dbReference type="ARBA" id="ARBA00009727"/>
    </source>
</evidence>
<comment type="function">
    <text evidence="9">Has a role in transport between endoplasmic reticulum and Golgi.</text>
</comment>
<dbReference type="EMBL" id="HBUE01349753">
    <property type="protein sequence ID" value="CAG6602478.1"/>
    <property type="molecule type" value="Transcribed_RNA"/>
</dbReference>